<dbReference type="InterPro" id="IPR018627">
    <property type="entry name" value="ELP6"/>
</dbReference>
<dbReference type="PANTHER" id="PTHR16184">
    <property type="entry name" value="ELONGATOR COMPLEX PROTEIN 6"/>
    <property type="match status" value="1"/>
</dbReference>
<reference evidence="3 4" key="1">
    <citation type="submission" date="2025-04" db="UniProtKB">
        <authorList>
            <consortium name="RefSeq"/>
        </authorList>
    </citation>
    <scope>IDENTIFICATION</scope>
</reference>
<dbReference type="AlphaFoldDB" id="A0AAJ6YP53"/>
<accession>A0AAJ6YP53</accession>
<protein>
    <submittedName>
        <fullName evidence="3 4">Uncharacterized protein LOC105365250</fullName>
    </submittedName>
</protein>
<dbReference type="Proteomes" id="UP000695007">
    <property type="component" value="Unplaced"/>
</dbReference>
<gene>
    <name evidence="3 4" type="primary">LOC105365250</name>
</gene>
<comment type="pathway">
    <text evidence="1">tRNA modification; 5-methoxycarbonylmethyl-2-thiouridine-tRNA biosynthesis.</text>
</comment>
<dbReference type="RefSeq" id="XP_011501663.1">
    <property type="nucleotide sequence ID" value="XM_011503361.1"/>
</dbReference>
<dbReference type="PANTHER" id="PTHR16184:SF6">
    <property type="entry name" value="ELONGATOR COMPLEX PROTEIN 6"/>
    <property type="match status" value="1"/>
</dbReference>
<evidence type="ECO:0000313" key="2">
    <source>
        <dbReference type="Proteomes" id="UP000695007"/>
    </source>
</evidence>
<dbReference type="Pfam" id="PF09807">
    <property type="entry name" value="ELP6"/>
    <property type="match status" value="1"/>
</dbReference>
<evidence type="ECO:0000256" key="1">
    <source>
        <dbReference type="ARBA" id="ARBA00005043"/>
    </source>
</evidence>
<dbReference type="CTD" id="54859"/>
<dbReference type="GO" id="GO:0002098">
    <property type="term" value="P:tRNA wobble uridine modification"/>
    <property type="evidence" value="ECO:0007669"/>
    <property type="project" value="InterPro"/>
</dbReference>
<organism evidence="2 4">
    <name type="scientific">Ceratosolen solmsi marchali</name>
    <dbReference type="NCBI Taxonomy" id="326594"/>
    <lineage>
        <taxon>Eukaryota</taxon>
        <taxon>Metazoa</taxon>
        <taxon>Ecdysozoa</taxon>
        <taxon>Arthropoda</taxon>
        <taxon>Hexapoda</taxon>
        <taxon>Insecta</taxon>
        <taxon>Pterygota</taxon>
        <taxon>Neoptera</taxon>
        <taxon>Endopterygota</taxon>
        <taxon>Hymenoptera</taxon>
        <taxon>Apocrita</taxon>
        <taxon>Proctotrupomorpha</taxon>
        <taxon>Chalcidoidea</taxon>
        <taxon>Agaonidae</taxon>
        <taxon>Agaoninae</taxon>
        <taxon>Ceratosolen</taxon>
    </lineage>
</organism>
<dbReference type="GO" id="GO:0033588">
    <property type="term" value="C:elongator holoenzyme complex"/>
    <property type="evidence" value="ECO:0007669"/>
    <property type="project" value="InterPro"/>
</dbReference>
<dbReference type="GeneID" id="105365250"/>
<proteinExistence type="predicted"/>
<name>A0AAJ6YP53_9HYME</name>
<dbReference type="KEGG" id="csol:105365250"/>
<sequence>MTMEEVRETIDIDKIDLSNNLVFIEEHHNADANFVLHAIISHCRDKNHGICFVLFHNTFSHFYNVGMKLGYNLNQLQGSNTRIVEPLNIIYKNIQNENNAYCTNNKAPEFNIKNKRIRLMI</sequence>
<dbReference type="RefSeq" id="XP_011501665.1">
    <property type="nucleotide sequence ID" value="XM_011503363.1"/>
</dbReference>
<evidence type="ECO:0000313" key="3">
    <source>
        <dbReference type="RefSeq" id="XP_011501663.1"/>
    </source>
</evidence>
<evidence type="ECO:0000313" key="4">
    <source>
        <dbReference type="RefSeq" id="XP_011501665.1"/>
    </source>
</evidence>
<keyword evidence="2" id="KW-1185">Reference proteome</keyword>